<keyword evidence="6 11" id="KW-0547">Nucleotide-binding</keyword>
<dbReference type="GO" id="GO:0005524">
    <property type="term" value="F:ATP binding"/>
    <property type="evidence" value="ECO:0007669"/>
    <property type="project" value="UniProtKB-UniRule"/>
</dbReference>
<dbReference type="RefSeq" id="WP_070486352.1">
    <property type="nucleotide sequence ID" value="NZ_CAJHKM010000001.1"/>
</dbReference>
<dbReference type="Proteomes" id="UP000234239">
    <property type="component" value="Unassembled WGS sequence"/>
</dbReference>
<name>A0A2I1MQA3_9LACT</name>
<dbReference type="AlphaFoldDB" id="A0A2I1MQA3"/>
<keyword evidence="9 11" id="KW-0460">Magnesium</keyword>
<dbReference type="InterPro" id="IPR029056">
    <property type="entry name" value="Ribokinase-like"/>
</dbReference>
<evidence type="ECO:0000256" key="1">
    <source>
        <dbReference type="ARBA" id="ARBA00001771"/>
    </source>
</evidence>
<dbReference type="SUPFAM" id="SSF53613">
    <property type="entry name" value="Ribokinase-like"/>
    <property type="match status" value="1"/>
</dbReference>
<comment type="caution">
    <text evidence="12">The sequence shown here is derived from an EMBL/GenBank/DDBJ whole genome shotgun (WGS) entry which is preliminary data.</text>
</comment>
<comment type="cofactor">
    <cofactor evidence="2 11">
        <name>Mg(2+)</name>
        <dbReference type="ChEBI" id="CHEBI:18420"/>
    </cofactor>
</comment>
<dbReference type="InterPro" id="IPR000417">
    <property type="entry name" value="Hyethyz_kinase"/>
</dbReference>
<evidence type="ECO:0000256" key="4">
    <source>
        <dbReference type="ARBA" id="ARBA00022679"/>
    </source>
</evidence>
<evidence type="ECO:0000256" key="9">
    <source>
        <dbReference type="ARBA" id="ARBA00022842"/>
    </source>
</evidence>
<keyword evidence="8 11" id="KW-0067">ATP-binding</keyword>
<evidence type="ECO:0000313" key="13">
    <source>
        <dbReference type="Proteomes" id="UP000234239"/>
    </source>
</evidence>
<sequence>MEQAMQEAIQACVEAVKAGQPLVPSITNTVTINLVANTQIAAGGSAAMVYMADEGEAMAQAGEAFYINVGTIFPLYQESIPRTIKALNAAGKPWVLDPVAVGMGGLRTKLLSDMQEDKPTIIKGNASEIMGLAKAWGLLAEDQTVANKGVDSLHRPEEARQAARLLAQETGGAVVVSGEVDLVTDGQVVYASSGGSELMSHITGAGCALGGLLAVYAAKADSLTAALSGVNAFNYAGQRAAQKAQGPASFQMHLLDELYQASPEAIASNPCQREED</sequence>
<dbReference type="NCBIfam" id="NF006830">
    <property type="entry name" value="PRK09355.1"/>
    <property type="match status" value="1"/>
</dbReference>
<dbReference type="Pfam" id="PF02110">
    <property type="entry name" value="HK"/>
    <property type="match status" value="1"/>
</dbReference>
<evidence type="ECO:0000256" key="5">
    <source>
        <dbReference type="ARBA" id="ARBA00022723"/>
    </source>
</evidence>
<accession>A0A2I1MQA3</accession>
<comment type="similarity">
    <text evidence="11">Belongs to the Thz kinase family.</text>
</comment>
<dbReference type="PIRSF" id="PIRSF000513">
    <property type="entry name" value="Thz_kinase"/>
    <property type="match status" value="1"/>
</dbReference>
<comment type="catalytic activity">
    <reaction evidence="1 11">
        <text>5-(2-hydroxyethyl)-4-methylthiazole + ATP = 4-methyl-5-(2-phosphooxyethyl)-thiazole + ADP + H(+)</text>
        <dbReference type="Rhea" id="RHEA:24212"/>
        <dbReference type="ChEBI" id="CHEBI:15378"/>
        <dbReference type="ChEBI" id="CHEBI:17957"/>
        <dbReference type="ChEBI" id="CHEBI:30616"/>
        <dbReference type="ChEBI" id="CHEBI:58296"/>
        <dbReference type="ChEBI" id="CHEBI:456216"/>
        <dbReference type="EC" id="2.7.1.50"/>
    </reaction>
</comment>
<evidence type="ECO:0000256" key="6">
    <source>
        <dbReference type="ARBA" id="ARBA00022741"/>
    </source>
</evidence>
<evidence type="ECO:0000256" key="2">
    <source>
        <dbReference type="ARBA" id="ARBA00001946"/>
    </source>
</evidence>
<organism evidence="12 13">
    <name type="scientific">Aerococcus sanguinicola</name>
    <dbReference type="NCBI Taxonomy" id="119206"/>
    <lineage>
        <taxon>Bacteria</taxon>
        <taxon>Bacillati</taxon>
        <taxon>Bacillota</taxon>
        <taxon>Bacilli</taxon>
        <taxon>Lactobacillales</taxon>
        <taxon>Aerococcaceae</taxon>
        <taxon>Aerococcus</taxon>
    </lineage>
</organism>
<protein>
    <recommendedName>
        <fullName evidence="11">Hydroxyethylthiazole kinase</fullName>
        <ecNumber evidence="11">2.7.1.50</ecNumber>
    </recommendedName>
    <alternativeName>
        <fullName evidence="11">4-methyl-5-beta-hydroxyethylthiazole kinase</fullName>
        <shortName evidence="11">TH kinase</shortName>
        <shortName evidence="11">Thz kinase</shortName>
    </alternativeName>
</protein>
<comment type="function">
    <text evidence="11">Catalyzes the phosphorylation of the hydroxyl group of 4-methyl-5-beta-hydroxyethylthiazole (THZ).</text>
</comment>
<dbReference type="GO" id="GO:0009228">
    <property type="term" value="P:thiamine biosynthetic process"/>
    <property type="evidence" value="ECO:0007669"/>
    <property type="project" value="UniProtKB-KW"/>
</dbReference>
<dbReference type="GO" id="GO:0009229">
    <property type="term" value="P:thiamine diphosphate biosynthetic process"/>
    <property type="evidence" value="ECO:0007669"/>
    <property type="project" value="UniProtKB-UniRule"/>
</dbReference>
<comment type="pathway">
    <text evidence="3 11">Cofactor biosynthesis; thiamine diphosphate biosynthesis; 4-methyl-5-(2-phosphoethyl)-thiazole from 5-(2-hydroxyethyl)-4-methylthiazole: step 1/1.</text>
</comment>
<feature type="binding site" evidence="11">
    <location>
        <position position="204"/>
    </location>
    <ligand>
        <name>substrate</name>
    </ligand>
</feature>
<feature type="binding site" evidence="11">
    <location>
        <position position="48"/>
    </location>
    <ligand>
        <name>substrate</name>
    </ligand>
</feature>
<gene>
    <name evidence="11" type="primary">thiM</name>
    <name evidence="12" type="ORF">CYJ28_03940</name>
</gene>
<dbReference type="EC" id="2.7.1.50" evidence="11"/>
<feature type="binding site" evidence="11">
    <location>
        <position position="123"/>
    </location>
    <ligand>
        <name>ATP</name>
        <dbReference type="ChEBI" id="CHEBI:30616"/>
    </ligand>
</feature>
<keyword evidence="7 11" id="KW-0418">Kinase</keyword>
<reference evidence="12 13" key="1">
    <citation type="submission" date="2017-12" db="EMBL/GenBank/DDBJ databases">
        <title>Phylogenetic diversity of female urinary microbiome.</title>
        <authorList>
            <person name="Thomas-White K."/>
            <person name="Wolfe A.J."/>
        </authorList>
    </citation>
    <scope>NUCLEOTIDE SEQUENCE [LARGE SCALE GENOMIC DNA]</scope>
    <source>
        <strain evidence="12 13">UMB0139</strain>
    </source>
</reference>
<proteinExistence type="inferred from homology"/>
<feature type="binding site" evidence="11">
    <location>
        <position position="177"/>
    </location>
    <ligand>
        <name>ATP</name>
        <dbReference type="ChEBI" id="CHEBI:30616"/>
    </ligand>
</feature>
<evidence type="ECO:0000256" key="3">
    <source>
        <dbReference type="ARBA" id="ARBA00004868"/>
    </source>
</evidence>
<evidence type="ECO:0000256" key="10">
    <source>
        <dbReference type="ARBA" id="ARBA00022977"/>
    </source>
</evidence>
<keyword evidence="5 11" id="KW-0479">Metal-binding</keyword>
<keyword evidence="4 11" id="KW-0808">Transferase</keyword>
<dbReference type="GO" id="GO:0004417">
    <property type="term" value="F:hydroxyethylthiazole kinase activity"/>
    <property type="evidence" value="ECO:0007669"/>
    <property type="project" value="UniProtKB-UniRule"/>
</dbReference>
<dbReference type="OrthoDB" id="9778146at2"/>
<dbReference type="EMBL" id="PKGY01000002">
    <property type="protein sequence ID" value="PKZ22271.1"/>
    <property type="molecule type" value="Genomic_DNA"/>
</dbReference>
<dbReference type="HAMAP" id="MF_00228">
    <property type="entry name" value="Thz_kinase"/>
    <property type="match status" value="1"/>
</dbReference>
<evidence type="ECO:0000256" key="8">
    <source>
        <dbReference type="ARBA" id="ARBA00022840"/>
    </source>
</evidence>
<evidence type="ECO:0000256" key="11">
    <source>
        <dbReference type="HAMAP-Rule" id="MF_00228"/>
    </source>
</evidence>
<keyword evidence="10 11" id="KW-0784">Thiamine biosynthesis</keyword>
<dbReference type="CDD" id="cd01170">
    <property type="entry name" value="THZ_kinase"/>
    <property type="match status" value="1"/>
</dbReference>
<dbReference type="UniPathway" id="UPA00060">
    <property type="reaction ID" value="UER00139"/>
</dbReference>
<dbReference type="GO" id="GO:0000287">
    <property type="term" value="F:magnesium ion binding"/>
    <property type="evidence" value="ECO:0007669"/>
    <property type="project" value="UniProtKB-UniRule"/>
</dbReference>
<evidence type="ECO:0000256" key="7">
    <source>
        <dbReference type="ARBA" id="ARBA00022777"/>
    </source>
</evidence>
<dbReference type="PRINTS" id="PR01099">
    <property type="entry name" value="HYETHTZKNASE"/>
</dbReference>
<dbReference type="Gene3D" id="3.40.1190.20">
    <property type="match status" value="1"/>
</dbReference>
<evidence type="ECO:0000313" key="12">
    <source>
        <dbReference type="EMBL" id="PKZ22271.1"/>
    </source>
</evidence>